<feature type="transmembrane region" description="Helical" evidence="8">
    <location>
        <begin position="326"/>
        <end position="347"/>
    </location>
</feature>
<evidence type="ECO:0000256" key="5">
    <source>
        <dbReference type="ARBA" id="ARBA00022989"/>
    </source>
</evidence>
<dbReference type="Gene3D" id="1.20.1250.20">
    <property type="entry name" value="MFS general substrate transporter like domains"/>
    <property type="match status" value="1"/>
</dbReference>
<dbReference type="SUPFAM" id="SSF103473">
    <property type="entry name" value="MFS general substrate transporter"/>
    <property type="match status" value="1"/>
</dbReference>
<accession>A0A1H0Q541</accession>
<feature type="transmembrane region" description="Helical" evidence="8">
    <location>
        <begin position="263"/>
        <end position="286"/>
    </location>
</feature>
<comment type="subcellular location">
    <subcellularLocation>
        <location evidence="1">Cell membrane</location>
        <topology evidence="1">Multi-pass membrane protein</topology>
    </subcellularLocation>
</comment>
<feature type="region of interest" description="Disordered" evidence="7">
    <location>
        <begin position="1"/>
        <end position="37"/>
    </location>
</feature>
<dbReference type="EMBL" id="LT629710">
    <property type="protein sequence ID" value="SDP12537.1"/>
    <property type="molecule type" value="Genomic_DNA"/>
</dbReference>
<feature type="transmembrane region" description="Helical" evidence="8">
    <location>
        <begin position="393"/>
        <end position="413"/>
    </location>
</feature>
<dbReference type="InterPro" id="IPR036259">
    <property type="entry name" value="MFS_trans_sf"/>
</dbReference>
<evidence type="ECO:0000256" key="3">
    <source>
        <dbReference type="ARBA" id="ARBA00022475"/>
    </source>
</evidence>
<evidence type="ECO:0000256" key="1">
    <source>
        <dbReference type="ARBA" id="ARBA00004651"/>
    </source>
</evidence>
<name>A0A1H0Q541_9ACTN</name>
<evidence type="ECO:0000256" key="7">
    <source>
        <dbReference type="SAM" id="MobiDB-lite"/>
    </source>
</evidence>
<dbReference type="PROSITE" id="PS50850">
    <property type="entry name" value="MFS"/>
    <property type="match status" value="1"/>
</dbReference>
<reference evidence="10 11" key="1">
    <citation type="submission" date="2016-10" db="EMBL/GenBank/DDBJ databases">
        <authorList>
            <person name="de Groot N.N."/>
        </authorList>
    </citation>
    <scope>NUCLEOTIDE SEQUENCE [LARGE SCALE GENOMIC DNA]</scope>
    <source>
        <strain evidence="11">P4-7,KCTC 19426,CECT 7604</strain>
    </source>
</reference>
<evidence type="ECO:0000313" key="11">
    <source>
        <dbReference type="Proteomes" id="UP000198741"/>
    </source>
</evidence>
<feature type="transmembrane region" description="Helical" evidence="8">
    <location>
        <begin position="292"/>
        <end position="314"/>
    </location>
</feature>
<proteinExistence type="predicted"/>
<dbReference type="AlphaFoldDB" id="A0A1H0Q541"/>
<organism evidence="10 11">
    <name type="scientific">Nakamurella panacisegetis</name>
    <dbReference type="NCBI Taxonomy" id="1090615"/>
    <lineage>
        <taxon>Bacteria</taxon>
        <taxon>Bacillati</taxon>
        <taxon>Actinomycetota</taxon>
        <taxon>Actinomycetes</taxon>
        <taxon>Nakamurellales</taxon>
        <taxon>Nakamurellaceae</taxon>
        <taxon>Nakamurella</taxon>
    </lineage>
</organism>
<dbReference type="PANTHER" id="PTHR23513:SF6">
    <property type="entry name" value="MAJOR FACILITATOR SUPERFAMILY ASSOCIATED DOMAIN-CONTAINING PROTEIN"/>
    <property type="match status" value="1"/>
</dbReference>
<evidence type="ECO:0000256" key="4">
    <source>
        <dbReference type="ARBA" id="ARBA00022692"/>
    </source>
</evidence>
<keyword evidence="11" id="KW-1185">Reference proteome</keyword>
<feature type="transmembrane region" description="Helical" evidence="8">
    <location>
        <begin position="87"/>
        <end position="108"/>
    </location>
</feature>
<keyword evidence="3" id="KW-1003">Cell membrane</keyword>
<protein>
    <submittedName>
        <fullName evidence="10">Predicted arabinose efflux permease, MFS family</fullName>
    </submittedName>
</protein>
<dbReference type="GO" id="GO:0022857">
    <property type="term" value="F:transmembrane transporter activity"/>
    <property type="evidence" value="ECO:0007669"/>
    <property type="project" value="InterPro"/>
</dbReference>
<feature type="transmembrane region" description="Helical" evidence="8">
    <location>
        <begin position="134"/>
        <end position="159"/>
    </location>
</feature>
<feature type="transmembrane region" description="Helical" evidence="8">
    <location>
        <begin position="419"/>
        <end position="439"/>
    </location>
</feature>
<dbReference type="Proteomes" id="UP000198741">
    <property type="component" value="Chromosome I"/>
</dbReference>
<dbReference type="STRING" id="1090615.SAMN04515671_2995"/>
<dbReference type="PANTHER" id="PTHR23513">
    <property type="entry name" value="INTEGRAL MEMBRANE EFFLUX PROTEIN-RELATED"/>
    <property type="match status" value="1"/>
</dbReference>
<keyword evidence="4 8" id="KW-0812">Transmembrane</keyword>
<gene>
    <name evidence="10" type="ORF">SAMN04515671_2995</name>
</gene>
<evidence type="ECO:0000256" key="8">
    <source>
        <dbReference type="SAM" id="Phobius"/>
    </source>
</evidence>
<dbReference type="InterPro" id="IPR020846">
    <property type="entry name" value="MFS_dom"/>
</dbReference>
<dbReference type="InterPro" id="IPR010290">
    <property type="entry name" value="TM_effector"/>
</dbReference>
<dbReference type="CDD" id="cd06173">
    <property type="entry name" value="MFS_MefA_like"/>
    <property type="match status" value="1"/>
</dbReference>
<feature type="transmembrane region" description="Helical" evidence="8">
    <location>
        <begin position="353"/>
        <end position="372"/>
    </location>
</feature>
<evidence type="ECO:0000259" key="9">
    <source>
        <dbReference type="PROSITE" id="PS50850"/>
    </source>
</evidence>
<keyword evidence="6 8" id="KW-0472">Membrane</keyword>
<evidence type="ECO:0000256" key="6">
    <source>
        <dbReference type="ARBA" id="ARBA00023136"/>
    </source>
</evidence>
<evidence type="ECO:0000313" key="10">
    <source>
        <dbReference type="EMBL" id="SDP12537.1"/>
    </source>
</evidence>
<keyword evidence="2" id="KW-0813">Transport</keyword>
<feature type="domain" description="Major facilitator superfamily (MFS) profile" evidence="9">
    <location>
        <begin position="210"/>
        <end position="453"/>
    </location>
</feature>
<evidence type="ECO:0000256" key="2">
    <source>
        <dbReference type="ARBA" id="ARBA00022448"/>
    </source>
</evidence>
<feature type="transmembrane region" description="Helical" evidence="8">
    <location>
        <begin position="205"/>
        <end position="225"/>
    </location>
</feature>
<keyword evidence="5 8" id="KW-1133">Transmembrane helix</keyword>
<sequence length="453" mass="47338">MPPSIPEDPPRLIDPVSAATTHAPPSPLTTVTDSETGGLRRRSLMHHHDFRQLWIGDTGSQLGAALGSLAVPYLAVTALKATPFQMGLLSTLSGLGFLVIGLPAGAIVDRRSKRRVMISADLARAALLATLPAAWWLGVLSLAQLLAVATLVGMLTVFFDVSYQSYLPFLVPDQQVVEGNAKLQASQSVSQSAGPALGGLLLKVIGPPVVVLANAGGYLLSAVFLHRIRHRETPAPTAARPPLFTEIGEGLRFVIRHKILRRLIACTGLGNFASSGGGALLVLFMLRDLHLSPLIIGIIDSSAAVGGLVGALLATALARRVGEGPSIVLTAVATVLFAFCNPLSAVLAPVPTLIIGGVLLTAAMVAYNIATVSFRQRLCPPDLLGRMNASARFLVWGTIPLGAMAGGLLGTHIGVLPTLWLFAGLGLLSILPVASGTLWRLKRLPDHDDPGQG</sequence>
<dbReference type="GO" id="GO:0005886">
    <property type="term" value="C:plasma membrane"/>
    <property type="evidence" value="ECO:0007669"/>
    <property type="project" value="UniProtKB-SubCell"/>
</dbReference>
<dbReference type="Pfam" id="PF05977">
    <property type="entry name" value="MFS_3"/>
    <property type="match status" value="1"/>
</dbReference>